<keyword evidence="3" id="KW-1185">Reference proteome</keyword>
<organism evidence="2 3">
    <name type="scientific">Periconia macrospinosa</name>
    <dbReference type="NCBI Taxonomy" id="97972"/>
    <lineage>
        <taxon>Eukaryota</taxon>
        <taxon>Fungi</taxon>
        <taxon>Dikarya</taxon>
        <taxon>Ascomycota</taxon>
        <taxon>Pezizomycotina</taxon>
        <taxon>Dothideomycetes</taxon>
        <taxon>Pleosporomycetidae</taxon>
        <taxon>Pleosporales</taxon>
        <taxon>Massarineae</taxon>
        <taxon>Periconiaceae</taxon>
        <taxon>Periconia</taxon>
    </lineage>
</organism>
<dbReference type="Gene3D" id="3.40.50.1820">
    <property type="entry name" value="alpha/beta hydrolase"/>
    <property type="match status" value="1"/>
</dbReference>
<dbReference type="InterPro" id="IPR029058">
    <property type="entry name" value="AB_hydrolase_fold"/>
</dbReference>
<feature type="compositionally biased region" description="Basic and acidic residues" evidence="1">
    <location>
        <begin position="216"/>
        <end position="227"/>
    </location>
</feature>
<dbReference type="SUPFAM" id="SSF53474">
    <property type="entry name" value="alpha/beta-Hydrolases"/>
    <property type="match status" value="1"/>
</dbReference>
<gene>
    <name evidence="2" type="ORF">DM02DRAFT_620147</name>
</gene>
<sequence length="403" mass="44619">MPRSPEPRFTCTIPSIYDDIPLNIRVYHPDGLSRPGSKDSKHEEESQLKWQRKGVVMAHPYAPMGGSYDDHVVAIVIDEFLRKGWVVGTFNFRGAHGSKGRTSWSGKPELDDYISFAAFFMHYLSYLQPNPPPTAVFAPDQSPGNTEQQGHNPPIVVLGGYSYGSMILRHLPPVPSILQPFSTPLTGSAADEILLRAHKLADQVNLGWINAARATAERGRRQGHEAKLSVIIGGEETSPKNRRSSRDIRRSMDGGSGRRSLNISESLRGLSHRRSPHPQTPEPTSARPAIVMPHVRYLIVSPLAPPISTLATPALGHKFWNRAASSGAAGDVIAKHQSLVVYGDQDQFSSTHKVREWVGRLQSDGASQCSATEIKGAGHFWHDHRAERELRNAIEEWEKIVRL</sequence>
<dbReference type="OrthoDB" id="10260961at2759"/>
<proteinExistence type="predicted"/>
<dbReference type="STRING" id="97972.A0A2V1D275"/>
<name>A0A2V1D275_9PLEO</name>
<dbReference type="AlphaFoldDB" id="A0A2V1D275"/>
<protein>
    <recommendedName>
        <fullName evidence="4">Alpha/beta-hydrolase</fullName>
    </recommendedName>
</protein>
<accession>A0A2V1D275</accession>
<evidence type="ECO:0000313" key="3">
    <source>
        <dbReference type="Proteomes" id="UP000244855"/>
    </source>
</evidence>
<dbReference type="PANTHER" id="PTHR42103:SF2">
    <property type="entry name" value="AB HYDROLASE-1 DOMAIN-CONTAINING PROTEIN"/>
    <property type="match status" value="1"/>
</dbReference>
<evidence type="ECO:0000313" key="2">
    <source>
        <dbReference type="EMBL" id="PVH92095.1"/>
    </source>
</evidence>
<dbReference type="Proteomes" id="UP000244855">
    <property type="component" value="Unassembled WGS sequence"/>
</dbReference>
<evidence type="ECO:0008006" key="4">
    <source>
        <dbReference type="Google" id="ProtNLM"/>
    </source>
</evidence>
<dbReference type="PANTHER" id="PTHR42103">
    <property type="entry name" value="ALPHA/BETA-HYDROLASES SUPERFAMILY PROTEIN"/>
    <property type="match status" value="1"/>
</dbReference>
<reference evidence="2 3" key="1">
    <citation type="journal article" date="2018" name="Sci. Rep.">
        <title>Comparative genomics provides insights into the lifestyle and reveals functional heterogeneity of dark septate endophytic fungi.</title>
        <authorList>
            <person name="Knapp D.G."/>
            <person name="Nemeth J.B."/>
            <person name="Barry K."/>
            <person name="Hainaut M."/>
            <person name="Henrissat B."/>
            <person name="Johnson J."/>
            <person name="Kuo A."/>
            <person name="Lim J.H.P."/>
            <person name="Lipzen A."/>
            <person name="Nolan M."/>
            <person name="Ohm R.A."/>
            <person name="Tamas L."/>
            <person name="Grigoriev I.V."/>
            <person name="Spatafora J.W."/>
            <person name="Nagy L.G."/>
            <person name="Kovacs G.M."/>
        </authorList>
    </citation>
    <scope>NUCLEOTIDE SEQUENCE [LARGE SCALE GENOMIC DNA]</scope>
    <source>
        <strain evidence="2 3">DSE2036</strain>
    </source>
</reference>
<evidence type="ECO:0000256" key="1">
    <source>
        <dbReference type="SAM" id="MobiDB-lite"/>
    </source>
</evidence>
<dbReference type="EMBL" id="KZ805724">
    <property type="protein sequence ID" value="PVH92095.1"/>
    <property type="molecule type" value="Genomic_DNA"/>
</dbReference>
<feature type="region of interest" description="Disordered" evidence="1">
    <location>
        <begin position="216"/>
        <end position="288"/>
    </location>
</feature>